<feature type="compositionally biased region" description="Polar residues" evidence="1">
    <location>
        <begin position="117"/>
        <end position="128"/>
    </location>
</feature>
<protein>
    <recommendedName>
        <fullName evidence="5">UBA domain-containing protein</fullName>
    </recommendedName>
</protein>
<feature type="region of interest" description="Disordered" evidence="1">
    <location>
        <begin position="247"/>
        <end position="280"/>
    </location>
</feature>
<dbReference type="SUPFAM" id="SSF46934">
    <property type="entry name" value="UBA-like"/>
    <property type="match status" value="1"/>
</dbReference>
<gene>
    <name evidence="2" type="ORF">OVA965_LOCUS4191</name>
    <name evidence="3" type="ORF">TMI583_LOCUS4189</name>
</gene>
<dbReference type="Proteomes" id="UP000682733">
    <property type="component" value="Unassembled WGS sequence"/>
</dbReference>
<reference evidence="2" key="1">
    <citation type="submission" date="2021-02" db="EMBL/GenBank/DDBJ databases">
        <authorList>
            <person name="Nowell W R."/>
        </authorList>
    </citation>
    <scope>NUCLEOTIDE SEQUENCE</scope>
</reference>
<proteinExistence type="predicted"/>
<sequence length="797" mass="89466">MTHSTDDAKSQTQLLPDNNNNTIRNFKNQNEKTYADELRIAKLIDDNIDDATIKKKISKIQQSISDSSSFDLDTIAYALHASDYNVQSAIEILENGTSDLQKEWQTAKSKKKVATPKETNQKNNTQKLSETDPVTHEKEQIQQQQAPSSFNNRSPEQQQQSLPMQTSTQTPSPMPQLNNIRISRPQSIRVPGRGGPFLDSNRFDGNYNPKLSNNGGGTRNRPRYPNRNGPLRNRRGSYYELRANNNSNDQQQSVENKQSSDNYAQQQSPNNKRNEEINTNSIKDNLRITLTDVTNESSNDEYESTIKSLTFNNSLQTPSSVSASLLTHGVDVERPYNALPPRSFKNRNPITSHVPVAPPLLGNSSIHNNKSNEPSRLAVSMHQAVQYSNKPIDVQFGDIYWVDGNADESMPEGIEDSVNSIKISAVDEKKLSTSEQIPSVKYNQQTKSSFSFPNTLTAKSDTDLYSNDVTPNFTSINDTINDESNVLSDTQQQLLSSSTTSLSKPQSHNFQSTINSVFNQNKLSEPDLTSTNSVVNNSVHLSDHIKQHPEQSSATSYIQQQSNASNSQKTPTHSTNSSTTTLAHSIRNGNNQQQQYYNNQLFQQQQQQQSQLSLNNGFSSFTNLQTNSPASGSHNPMTHEHYSGVANIIQQQPQMWITQQSRYVKNSQNKNIQQQQAVHHANAYPPQQHFQAPPQPCIYPIVWPCEYNTYFPLEHQPNAYNMVSAIQSPPFHHSAATTKLNQYSQVRPTELIPNNGMLKPSTLPATAAAFTTPDNRNSGNNRHQRYSTPNYSNTNRH</sequence>
<feature type="region of interest" description="Disordered" evidence="1">
    <location>
        <begin position="104"/>
        <end position="234"/>
    </location>
</feature>
<name>A0A8S2CXY2_9BILA</name>
<feature type="region of interest" description="Disordered" evidence="1">
    <location>
        <begin position="547"/>
        <end position="583"/>
    </location>
</feature>
<feature type="compositionally biased region" description="Low complexity" evidence="1">
    <location>
        <begin position="570"/>
        <end position="581"/>
    </location>
</feature>
<organism evidence="2 4">
    <name type="scientific">Didymodactylos carnosus</name>
    <dbReference type="NCBI Taxonomy" id="1234261"/>
    <lineage>
        <taxon>Eukaryota</taxon>
        <taxon>Metazoa</taxon>
        <taxon>Spiralia</taxon>
        <taxon>Gnathifera</taxon>
        <taxon>Rotifera</taxon>
        <taxon>Eurotatoria</taxon>
        <taxon>Bdelloidea</taxon>
        <taxon>Philodinida</taxon>
        <taxon>Philodinidae</taxon>
        <taxon>Didymodactylos</taxon>
    </lineage>
</organism>
<feature type="compositionally biased region" description="Polar residues" evidence="1">
    <location>
        <begin position="10"/>
        <end position="28"/>
    </location>
</feature>
<feature type="compositionally biased region" description="Basic and acidic residues" evidence="1">
    <location>
        <begin position="129"/>
        <end position="140"/>
    </location>
</feature>
<dbReference type="InterPro" id="IPR009060">
    <property type="entry name" value="UBA-like_sf"/>
</dbReference>
<evidence type="ECO:0000313" key="3">
    <source>
        <dbReference type="EMBL" id="CAF3574861.1"/>
    </source>
</evidence>
<evidence type="ECO:0000256" key="1">
    <source>
        <dbReference type="SAM" id="MobiDB-lite"/>
    </source>
</evidence>
<accession>A0A8S2CXY2</accession>
<feature type="region of interest" description="Disordered" evidence="1">
    <location>
        <begin position="1"/>
        <end position="28"/>
    </location>
</feature>
<feature type="compositionally biased region" description="Polar residues" evidence="1">
    <location>
        <begin position="774"/>
        <end position="797"/>
    </location>
</feature>
<dbReference type="EMBL" id="CAJOBA010001076">
    <property type="protein sequence ID" value="CAF3574861.1"/>
    <property type="molecule type" value="Genomic_DNA"/>
</dbReference>
<feature type="compositionally biased region" description="Polar residues" evidence="1">
    <location>
        <begin position="141"/>
        <end position="186"/>
    </location>
</feature>
<feature type="region of interest" description="Disordered" evidence="1">
    <location>
        <begin position="768"/>
        <end position="797"/>
    </location>
</feature>
<dbReference type="EMBL" id="CAJNOK010001076">
    <property type="protein sequence ID" value="CAF0792172.1"/>
    <property type="molecule type" value="Genomic_DNA"/>
</dbReference>
<feature type="compositionally biased region" description="Polar residues" evidence="1">
    <location>
        <begin position="550"/>
        <end position="569"/>
    </location>
</feature>
<evidence type="ECO:0000313" key="4">
    <source>
        <dbReference type="Proteomes" id="UP000677228"/>
    </source>
</evidence>
<dbReference type="Proteomes" id="UP000677228">
    <property type="component" value="Unassembled WGS sequence"/>
</dbReference>
<dbReference type="AlphaFoldDB" id="A0A8S2CXY2"/>
<evidence type="ECO:0000313" key="2">
    <source>
        <dbReference type="EMBL" id="CAF0792172.1"/>
    </source>
</evidence>
<evidence type="ECO:0008006" key="5">
    <source>
        <dbReference type="Google" id="ProtNLM"/>
    </source>
</evidence>
<dbReference type="Gene3D" id="1.10.8.10">
    <property type="entry name" value="DNA helicase RuvA subunit, C-terminal domain"/>
    <property type="match status" value="1"/>
</dbReference>
<comment type="caution">
    <text evidence="2">The sequence shown here is derived from an EMBL/GenBank/DDBJ whole genome shotgun (WGS) entry which is preliminary data.</text>
</comment>